<proteinExistence type="predicted"/>
<dbReference type="EMBL" id="VVIM01000009">
    <property type="protein sequence ID" value="KAB0793302.1"/>
    <property type="molecule type" value="Genomic_DNA"/>
</dbReference>
<evidence type="ECO:0000313" key="4">
    <source>
        <dbReference type="Proteomes" id="UP000327044"/>
    </source>
</evidence>
<reference evidence="2" key="1">
    <citation type="journal article" date="2016" name="Sci. Rep.">
        <title>Molecular characterization of firefly nuptial gifts: a multi-omics approach sheds light on postcopulatory sexual selection.</title>
        <authorList>
            <person name="Al-Wathiqui N."/>
            <person name="Fallon T.R."/>
            <person name="South A."/>
            <person name="Weng J.K."/>
            <person name="Lewis S.M."/>
        </authorList>
    </citation>
    <scope>NUCLEOTIDE SEQUENCE</scope>
</reference>
<dbReference type="InParanoid" id="A0A1Y1L210"/>
<reference evidence="3" key="3">
    <citation type="submission" date="2019-08" db="EMBL/GenBank/DDBJ databases">
        <authorList>
            <consortium name="Photinus pyralis genome working group"/>
            <person name="Fallon T.R."/>
            <person name="Sander Lower S.E."/>
            <person name="Weng J.-K."/>
        </authorList>
    </citation>
    <scope>NUCLEOTIDE SEQUENCE</scope>
    <source>
        <strain evidence="3">1611_PpyrPB1</strain>
        <tissue evidence="3">Whole body</tissue>
    </source>
</reference>
<evidence type="ECO:0000313" key="2">
    <source>
        <dbReference type="EMBL" id="JAV66818.1"/>
    </source>
</evidence>
<reference evidence="3 4" key="2">
    <citation type="journal article" date="2018" name="Elife">
        <title>Firefly genomes illuminate parallel origins of bioluminescence in beetles.</title>
        <authorList>
            <person name="Fallon T.R."/>
            <person name="Lower S.E."/>
            <person name="Chang C.H."/>
            <person name="Bessho-Uehara M."/>
            <person name="Martin G.J."/>
            <person name="Bewick A.J."/>
            <person name="Behringer M."/>
            <person name="Debat H.J."/>
            <person name="Wong I."/>
            <person name="Day J.C."/>
            <person name="Suvorov A."/>
            <person name="Silva C.J."/>
            <person name="Stanger-Hall K.F."/>
            <person name="Hall D.W."/>
            <person name="Schmitz R.J."/>
            <person name="Nelson D.R."/>
            <person name="Lewis S.M."/>
            <person name="Shigenobu S."/>
            <person name="Bybee S.M."/>
            <person name="Larracuente A.M."/>
            <person name="Oba Y."/>
            <person name="Weng J.K."/>
        </authorList>
    </citation>
    <scope>NUCLEOTIDE SEQUENCE [LARGE SCALE GENOMIC DNA]</scope>
    <source>
        <strain evidence="3">1611_PpyrPB1</strain>
        <tissue evidence="3">Whole body</tissue>
    </source>
</reference>
<protein>
    <submittedName>
        <fullName evidence="2">Uncharacterized protein</fullName>
    </submittedName>
</protein>
<name>A0A1Y1L210_PHOPY</name>
<evidence type="ECO:0000313" key="3">
    <source>
        <dbReference type="EMBL" id="KAB0793302.1"/>
    </source>
</evidence>
<dbReference type="Proteomes" id="UP000327044">
    <property type="component" value="Unassembled WGS sequence"/>
</dbReference>
<feature type="transmembrane region" description="Helical" evidence="1">
    <location>
        <begin position="61"/>
        <end position="84"/>
    </location>
</feature>
<gene>
    <name evidence="3" type="ORF">PPYR_12922</name>
</gene>
<dbReference type="AlphaFoldDB" id="A0A1Y1L210"/>
<evidence type="ECO:0000256" key="1">
    <source>
        <dbReference type="SAM" id="Phobius"/>
    </source>
</evidence>
<organism evidence="2">
    <name type="scientific">Photinus pyralis</name>
    <name type="common">Common eastern firefly</name>
    <name type="synonym">Lampyris pyralis</name>
    <dbReference type="NCBI Taxonomy" id="7054"/>
    <lineage>
        <taxon>Eukaryota</taxon>
        <taxon>Metazoa</taxon>
        <taxon>Ecdysozoa</taxon>
        <taxon>Arthropoda</taxon>
        <taxon>Hexapoda</taxon>
        <taxon>Insecta</taxon>
        <taxon>Pterygota</taxon>
        <taxon>Neoptera</taxon>
        <taxon>Endopterygota</taxon>
        <taxon>Coleoptera</taxon>
        <taxon>Polyphaga</taxon>
        <taxon>Elateriformia</taxon>
        <taxon>Elateroidea</taxon>
        <taxon>Lampyridae</taxon>
        <taxon>Lampyrinae</taxon>
        <taxon>Photinus</taxon>
    </lineage>
</organism>
<keyword evidence="4" id="KW-1185">Reference proteome</keyword>
<keyword evidence="1" id="KW-1133">Transmembrane helix</keyword>
<keyword evidence="1" id="KW-0472">Membrane</keyword>
<sequence length="392" mass="43940">MSSKSCASTEEKFPLLLLFLEDGQRSAKQHKRILFDKGRYQGIASGANNIMTHWSGHVASGWITAMLIGIGLFAIAILMITFSIHPVIENLTAKCERQYREIKNDSSIIHLVHGPNRWTPAQLEALDQIAKNSQQFQIELILIRPEIDPPSNIVKRDVMKARNVTYPKHESTSSPRALVKKVISSTAREVVNPKLKVYEKPRKALEPSFNMAKKNLLAMLGMKKRSKKTTSKPVVLQRKARTLEDIIDAYPNILVITTTFEKVFSHTPLYFTWQNTNLETRLFAIRVLQLWNFAGISLTLPSDLHSPPKAGNTVTITRKALLEDLPSGLVTVDDEGSHMQTKSTCHAFFGELLMVLAKATPATKPADVIRKTLHKFCLKGAVDGNYCDTITK</sequence>
<accession>A0A1Y1L210</accession>
<keyword evidence="1" id="KW-0812">Transmembrane</keyword>
<dbReference type="EMBL" id="GEZM01068662">
    <property type="protein sequence ID" value="JAV66818.1"/>
    <property type="molecule type" value="Transcribed_RNA"/>
</dbReference>